<dbReference type="AlphaFoldDB" id="A0A9P3LE41"/>
<dbReference type="PANTHER" id="PTHR13271:SF34">
    <property type="entry name" value="N-LYSINE METHYLTRANSFERASE SETD6"/>
    <property type="match status" value="1"/>
</dbReference>
<dbReference type="PANTHER" id="PTHR13271">
    <property type="entry name" value="UNCHARACTERIZED PUTATIVE METHYLTRANSFERASE"/>
    <property type="match status" value="1"/>
</dbReference>
<comment type="caution">
    <text evidence="2">The sequence shown here is derived from an EMBL/GenBank/DDBJ whole genome shotgun (WGS) entry which is preliminary data.</text>
</comment>
<keyword evidence="3" id="KW-1185">Reference proteome</keyword>
<evidence type="ECO:0000313" key="2">
    <source>
        <dbReference type="EMBL" id="GJE91093.1"/>
    </source>
</evidence>
<gene>
    <name evidence="2" type="ORF">PsYK624_072410</name>
</gene>
<evidence type="ECO:0000313" key="3">
    <source>
        <dbReference type="Proteomes" id="UP000703269"/>
    </source>
</evidence>
<reference evidence="2 3" key="1">
    <citation type="submission" date="2021-08" db="EMBL/GenBank/DDBJ databases">
        <title>Draft Genome Sequence of Phanerochaete sordida strain YK-624.</title>
        <authorList>
            <person name="Mori T."/>
            <person name="Dohra H."/>
            <person name="Suzuki T."/>
            <person name="Kawagishi H."/>
            <person name="Hirai H."/>
        </authorList>
    </citation>
    <scope>NUCLEOTIDE SEQUENCE [LARGE SCALE GENOMIC DNA]</scope>
    <source>
        <strain evidence="2 3">YK-624</strain>
    </source>
</reference>
<dbReference type="GO" id="GO:0005634">
    <property type="term" value="C:nucleus"/>
    <property type="evidence" value="ECO:0007669"/>
    <property type="project" value="TreeGrafter"/>
</dbReference>
<name>A0A9P3LE41_9APHY</name>
<dbReference type="GO" id="GO:0016279">
    <property type="term" value="F:protein-lysine N-methyltransferase activity"/>
    <property type="evidence" value="ECO:0007669"/>
    <property type="project" value="TreeGrafter"/>
</dbReference>
<dbReference type="Gene3D" id="3.90.1410.10">
    <property type="entry name" value="set domain protein methyltransferase, domain 1"/>
    <property type="match status" value="1"/>
</dbReference>
<sequence length="722" mass="77268">MPRHDRDAIPTLLRWCAQHDIWIDPRLALVPDDAHGGLRVVNRSAAAIASHTTLVTIPKAAVLSARACALADAIPVVPYGHGARLALALALYAELLLGDRSRWHGYLQSLPQHTVPVALLWGADEAWTDQGAEARDDARRAAALSAGTEIEQELWGDEARLLDEVRKYYSDTVLPALARPDWTSRFASPPTASFAGFLRSYSLVSSRSFLVDAYHALAMVPIADAFNHTNENHVHLESEFDVCVTCGSLAQCPHDLEDELENTLIASEGAGDIPATQHLGAGPSTQRRRSTQASAASAAGAEPVSRSACADAGPSPPARPEEADTCDMVANRAVAPGTEVFNTYGEQLANAQLLARYGFALDGNEHDTVAFAPADLPIVAQGPAPGRAVGRAALLRTFWRTLALFPRCAQWAASGLVHHLEGGPSGSAQADSEDGLEQQSRAHPRAAPMVINSDAKISHALWLYCAVASLLESWGPQAQDPDAGAVAVAARRLARSQLALEGRAESASSAASEANAYDDEGRGDRLCCDGESDKDAPVLATLARLVAWTCTRSARAERLGCRTPAGNALTTPELAAQLDPPKAARLRDPDIASHDAIRPGHSVRPRACVSSALAADMRVFPCIDEGCRRDGCLCKNGCRRGLRSVVRGLLSRCTARASGGRAWVPVDSGGLERIWPGPVLQHLRAFRPRPRSIWTNVLFVRALLPDVWRADLRRAGVRVRVP</sequence>
<organism evidence="2 3">
    <name type="scientific">Phanerochaete sordida</name>
    <dbReference type="NCBI Taxonomy" id="48140"/>
    <lineage>
        <taxon>Eukaryota</taxon>
        <taxon>Fungi</taxon>
        <taxon>Dikarya</taxon>
        <taxon>Basidiomycota</taxon>
        <taxon>Agaricomycotina</taxon>
        <taxon>Agaricomycetes</taxon>
        <taxon>Polyporales</taxon>
        <taxon>Phanerochaetaceae</taxon>
        <taxon>Phanerochaete</taxon>
    </lineage>
</organism>
<dbReference type="SUPFAM" id="SSF82199">
    <property type="entry name" value="SET domain"/>
    <property type="match status" value="2"/>
</dbReference>
<dbReference type="Proteomes" id="UP000703269">
    <property type="component" value="Unassembled WGS sequence"/>
</dbReference>
<feature type="region of interest" description="Disordered" evidence="1">
    <location>
        <begin position="423"/>
        <end position="443"/>
    </location>
</feature>
<proteinExistence type="predicted"/>
<dbReference type="OrthoDB" id="441812at2759"/>
<dbReference type="EMBL" id="BPQB01000019">
    <property type="protein sequence ID" value="GJE91093.1"/>
    <property type="molecule type" value="Genomic_DNA"/>
</dbReference>
<accession>A0A9P3LE41</accession>
<protein>
    <submittedName>
        <fullName evidence="2">SET domain-containing protein</fullName>
    </submittedName>
</protein>
<evidence type="ECO:0000256" key="1">
    <source>
        <dbReference type="SAM" id="MobiDB-lite"/>
    </source>
</evidence>
<dbReference type="InterPro" id="IPR050600">
    <property type="entry name" value="SETD3_SETD6_MTase"/>
</dbReference>
<dbReference type="InterPro" id="IPR046341">
    <property type="entry name" value="SET_dom_sf"/>
</dbReference>
<feature type="region of interest" description="Disordered" evidence="1">
    <location>
        <begin position="271"/>
        <end position="323"/>
    </location>
</feature>